<dbReference type="InterPro" id="IPR053183">
    <property type="entry name" value="ASL1"/>
</dbReference>
<feature type="chain" id="PRO_5034851870" description="Asl1-like glycosyl hydrolase catalytic domain-containing protein" evidence="2">
    <location>
        <begin position="25"/>
        <end position="321"/>
    </location>
</feature>
<feature type="transmembrane region" description="Helical" evidence="1">
    <location>
        <begin position="302"/>
        <end position="320"/>
    </location>
</feature>
<dbReference type="AlphaFoldDB" id="A0A8H7E2U6"/>
<dbReference type="FunFam" id="3.20.20.80:FF:000207">
    <property type="entry name" value="Glycoside hydrolase family 128 protein"/>
    <property type="match status" value="1"/>
</dbReference>
<feature type="signal peptide" evidence="2">
    <location>
        <begin position="1"/>
        <end position="24"/>
    </location>
</feature>
<dbReference type="OrthoDB" id="43654at2759"/>
<dbReference type="SUPFAM" id="SSF51445">
    <property type="entry name" value="(Trans)glycosidases"/>
    <property type="match status" value="1"/>
</dbReference>
<keyword evidence="1" id="KW-0472">Membrane</keyword>
<evidence type="ECO:0000313" key="4">
    <source>
        <dbReference type="EMBL" id="KAF7504491.1"/>
    </source>
</evidence>
<keyword evidence="5" id="KW-1185">Reference proteome</keyword>
<sequence>MHTRSLPLLTSLLYLSSTVTTVHAAASSKRGIVYVTPASPSDDKIWSQPSNDLSWYYNYAYTPTAALASASHLSFVPMLWGAPASPTSADTSFLDSITSQLSSGANITHILGYNEPDGGSSTGGSNLSPDAAANTWLRNIKPLRDEHGIRVGLPAVTGSPGGIKWLENFNASCAARNADEGCAADFIPIHWYGNFEGLASHMGQVRALYPSLPIWITEYALSHADLKETQGFYNTSAEYFDRLNYVDRYSYFGAFRSSKSNVGANAAFLTQDGKLTDIGSWYLGGGATGNVPKGKAGRRMEGSILSVLGVVSAVALLLVAY</sequence>
<dbReference type="InterPro" id="IPR024655">
    <property type="entry name" value="Asl1_glyco_hydro_catalytic"/>
</dbReference>
<evidence type="ECO:0000256" key="1">
    <source>
        <dbReference type="SAM" id="Phobius"/>
    </source>
</evidence>
<dbReference type="PANTHER" id="PTHR34154">
    <property type="entry name" value="ALKALI-SENSITIVE LINKAGE PROTEIN 1"/>
    <property type="match status" value="1"/>
</dbReference>
<keyword evidence="1" id="KW-0812">Transmembrane</keyword>
<comment type="caution">
    <text evidence="4">The sequence shown here is derived from an EMBL/GenBank/DDBJ whole genome shotgun (WGS) entry which is preliminary data.</text>
</comment>
<evidence type="ECO:0000256" key="2">
    <source>
        <dbReference type="SAM" id="SignalP"/>
    </source>
</evidence>
<keyword evidence="1" id="KW-1133">Transmembrane helix</keyword>
<protein>
    <recommendedName>
        <fullName evidence="3">Asl1-like glycosyl hydrolase catalytic domain-containing protein</fullName>
    </recommendedName>
</protein>
<dbReference type="Pfam" id="PF11790">
    <property type="entry name" value="Glyco_hydro_cc"/>
    <property type="match status" value="1"/>
</dbReference>
<reference evidence="4" key="1">
    <citation type="submission" date="2020-02" db="EMBL/GenBank/DDBJ databases">
        <authorList>
            <person name="Palmer J.M."/>
        </authorList>
    </citation>
    <scope>NUCLEOTIDE SEQUENCE</scope>
    <source>
        <strain evidence="4">EPUS1.4</strain>
        <tissue evidence="4">Thallus</tissue>
    </source>
</reference>
<feature type="domain" description="Asl1-like glycosyl hydrolase catalytic" evidence="3">
    <location>
        <begin position="31"/>
        <end position="282"/>
    </location>
</feature>
<organism evidence="4 5">
    <name type="scientific">Endocarpon pusillum</name>
    <dbReference type="NCBI Taxonomy" id="364733"/>
    <lineage>
        <taxon>Eukaryota</taxon>
        <taxon>Fungi</taxon>
        <taxon>Dikarya</taxon>
        <taxon>Ascomycota</taxon>
        <taxon>Pezizomycotina</taxon>
        <taxon>Eurotiomycetes</taxon>
        <taxon>Chaetothyriomycetidae</taxon>
        <taxon>Verrucariales</taxon>
        <taxon>Verrucariaceae</taxon>
        <taxon>Endocarpon</taxon>
    </lineage>
</organism>
<dbReference type="PANTHER" id="PTHR34154:SF3">
    <property type="entry name" value="ALKALI-SENSITIVE LINKAGE PROTEIN 1"/>
    <property type="match status" value="1"/>
</dbReference>
<keyword evidence="2" id="KW-0732">Signal</keyword>
<dbReference type="Gene3D" id="3.20.20.80">
    <property type="entry name" value="Glycosidases"/>
    <property type="match status" value="1"/>
</dbReference>
<dbReference type="EMBL" id="JAACFV010000136">
    <property type="protein sequence ID" value="KAF7504491.1"/>
    <property type="molecule type" value="Genomic_DNA"/>
</dbReference>
<dbReference type="InterPro" id="IPR017853">
    <property type="entry name" value="GH"/>
</dbReference>
<accession>A0A8H7E2U6</accession>
<gene>
    <name evidence="4" type="ORF">GJ744_002171</name>
</gene>
<evidence type="ECO:0000259" key="3">
    <source>
        <dbReference type="Pfam" id="PF11790"/>
    </source>
</evidence>
<proteinExistence type="predicted"/>
<dbReference type="GO" id="GO:0071966">
    <property type="term" value="P:fungal-type cell wall polysaccharide metabolic process"/>
    <property type="evidence" value="ECO:0007669"/>
    <property type="project" value="TreeGrafter"/>
</dbReference>
<dbReference type="Proteomes" id="UP000606974">
    <property type="component" value="Unassembled WGS sequence"/>
</dbReference>
<dbReference type="GO" id="GO:0009277">
    <property type="term" value="C:fungal-type cell wall"/>
    <property type="evidence" value="ECO:0007669"/>
    <property type="project" value="TreeGrafter"/>
</dbReference>
<evidence type="ECO:0000313" key="5">
    <source>
        <dbReference type="Proteomes" id="UP000606974"/>
    </source>
</evidence>
<name>A0A8H7E2U6_9EURO</name>